<evidence type="ECO:0000259" key="9">
    <source>
        <dbReference type="PROSITE" id="PS50928"/>
    </source>
</evidence>
<keyword evidence="11" id="KW-1185">Reference proteome</keyword>
<evidence type="ECO:0000313" key="10">
    <source>
        <dbReference type="EMBL" id="MEF3365435.1"/>
    </source>
</evidence>
<dbReference type="PANTHER" id="PTHR42929">
    <property type="entry name" value="INNER MEMBRANE ABC TRANSPORTER PERMEASE PROTEIN YDCU-RELATED-RELATED"/>
    <property type="match status" value="1"/>
</dbReference>
<evidence type="ECO:0000256" key="7">
    <source>
        <dbReference type="ARBA" id="ARBA00023136"/>
    </source>
</evidence>
<proteinExistence type="inferred from homology"/>
<comment type="caution">
    <text evidence="10">The sequence shown here is derived from an EMBL/GenBank/DDBJ whole genome shotgun (WGS) entry which is preliminary data.</text>
</comment>
<dbReference type="EMBL" id="JAZHYN010000005">
    <property type="protein sequence ID" value="MEF3365435.1"/>
    <property type="molecule type" value="Genomic_DNA"/>
</dbReference>
<evidence type="ECO:0000256" key="6">
    <source>
        <dbReference type="ARBA" id="ARBA00022989"/>
    </source>
</evidence>
<dbReference type="Proteomes" id="UP001350748">
    <property type="component" value="Unassembled WGS sequence"/>
</dbReference>
<feature type="transmembrane region" description="Helical" evidence="8">
    <location>
        <begin position="12"/>
        <end position="34"/>
    </location>
</feature>
<dbReference type="Gene3D" id="1.10.3720.10">
    <property type="entry name" value="MetI-like"/>
    <property type="match status" value="1"/>
</dbReference>
<evidence type="ECO:0000313" key="11">
    <source>
        <dbReference type="Proteomes" id="UP001350748"/>
    </source>
</evidence>
<dbReference type="InterPro" id="IPR000515">
    <property type="entry name" value="MetI-like"/>
</dbReference>
<keyword evidence="4" id="KW-1003">Cell membrane</keyword>
<reference evidence="10 11" key="1">
    <citation type="submission" date="2024-02" db="EMBL/GenBank/DDBJ databases">
        <authorList>
            <person name="Grouzdev D."/>
        </authorList>
    </citation>
    <scope>NUCLEOTIDE SEQUENCE [LARGE SCALE GENOMIC DNA]</scope>
    <source>
        <strain evidence="10 11">9N</strain>
    </source>
</reference>
<keyword evidence="3 8" id="KW-0813">Transport</keyword>
<evidence type="ECO:0000256" key="2">
    <source>
        <dbReference type="ARBA" id="ARBA00007069"/>
    </source>
</evidence>
<feature type="transmembrane region" description="Helical" evidence="8">
    <location>
        <begin position="227"/>
        <end position="245"/>
    </location>
</feature>
<gene>
    <name evidence="10" type="ORF">V3H18_02690</name>
</gene>
<feature type="transmembrane region" description="Helical" evidence="8">
    <location>
        <begin position="172"/>
        <end position="194"/>
    </location>
</feature>
<evidence type="ECO:0000256" key="4">
    <source>
        <dbReference type="ARBA" id="ARBA00022475"/>
    </source>
</evidence>
<evidence type="ECO:0000256" key="1">
    <source>
        <dbReference type="ARBA" id="ARBA00004651"/>
    </source>
</evidence>
<keyword evidence="6 8" id="KW-1133">Transmembrane helix</keyword>
<comment type="subcellular location">
    <subcellularLocation>
        <location evidence="1 8">Cell membrane</location>
        <topology evidence="1 8">Multi-pass membrane protein</topology>
    </subcellularLocation>
</comment>
<name>A0ABU7XE01_9HYPH</name>
<feature type="transmembrane region" description="Helical" evidence="8">
    <location>
        <begin position="86"/>
        <end position="109"/>
    </location>
</feature>
<dbReference type="PANTHER" id="PTHR42929:SF3">
    <property type="entry name" value="PUTRESCINE TRANSPORT SYSTEM PERMEASE PROTEIN POTH"/>
    <property type="match status" value="1"/>
</dbReference>
<protein>
    <submittedName>
        <fullName evidence="10">ABC transporter permease subunit</fullName>
    </submittedName>
</protein>
<dbReference type="RefSeq" id="WP_332080341.1">
    <property type="nucleotide sequence ID" value="NZ_JAZHYN010000005.1"/>
</dbReference>
<dbReference type="InterPro" id="IPR035906">
    <property type="entry name" value="MetI-like_sf"/>
</dbReference>
<comment type="similarity">
    <text evidence="2">Belongs to the binding-protein-dependent transport system permease family. CysTW subfamily.</text>
</comment>
<feature type="domain" description="ABC transmembrane type-1" evidence="9">
    <location>
        <begin position="86"/>
        <end position="292"/>
    </location>
</feature>
<dbReference type="PROSITE" id="PS50928">
    <property type="entry name" value="ABC_TM1"/>
    <property type="match status" value="1"/>
</dbReference>
<keyword evidence="5 8" id="KW-0812">Transmembrane</keyword>
<sequence length="304" mass="33320">MSAPRRLSLGQRLLLAIPYLWIGAFFLAPMLLIAKISLSQSVLARPPYRPIFELSDSLSEIWAKAQSFTLDSYRALISDTLYVESYLSSLAIAGVATLATLIVAYPFALAMARAPERWRPILIGLAVAPFWTSFLIRVYAWIALLKDEGLINNALMALGLISSPIEMFATNGAVVVGIVYSYLPFMLLPLYAALERQDASLREAAADLGASPAQVFLRVTLPLSREGVVAGTLLVFIPAVGEFVIPDLLGGSDTLMIGRILWNDFFSNHDWPAASAAAIALVALLMIPLLLWERARLRQEEAER</sequence>
<evidence type="ECO:0000256" key="8">
    <source>
        <dbReference type="RuleBase" id="RU363032"/>
    </source>
</evidence>
<dbReference type="SUPFAM" id="SSF161098">
    <property type="entry name" value="MetI-like"/>
    <property type="match status" value="1"/>
</dbReference>
<feature type="transmembrane region" description="Helical" evidence="8">
    <location>
        <begin position="121"/>
        <end position="142"/>
    </location>
</feature>
<evidence type="ECO:0000256" key="3">
    <source>
        <dbReference type="ARBA" id="ARBA00022448"/>
    </source>
</evidence>
<keyword evidence="7 8" id="KW-0472">Membrane</keyword>
<dbReference type="CDD" id="cd06261">
    <property type="entry name" value="TM_PBP2"/>
    <property type="match status" value="1"/>
</dbReference>
<evidence type="ECO:0000256" key="5">
    <source>
        <dbReference type="ARBA" id="ARBA00022692"/>
    </source>
</evidence>
<feature type="transmembrane region" description="Helical" evidence="8">
    <location>
        <begin position="271"/>
        <end position="292"/>
    </location>
</feature>
<organism evidence="10 11">
    <name type="scientific">Methylocystis borbori</name>
    <dbReference type="NCBI Taxonomy" id="3118750"/>
    <lineage>
        <taxon>Bacteria</taxon>
        <taxon>Pseudomonadati</taxon>
        <taxon>Pseudomonadota</taxon>
        <taxon>Alphaproteobacteria</taxon>
        <taxon>Hyphomicrobiales</taxon>
        <taxon>Methylocystaceae</taxon>
        <taxon>Methylocystis</taxon>
    </lineage>
</organism>
<accession>A0ABU7XE01</accession>
<dbReference type="Pfam" id="PF00528">
    <property type="entry name" value="BPD_transp_1"/>
    <property type="match status" value="1"/>
</dbReference>